<dbReference type="EMBL" id="MEVK01000039">
    <property type="protein sequence ID" value="OGC58280.1"/>
    <property type="molecule type" value="Genomic_DNA"/>
</dbReference>
<dbReference type="Proteomes" id="UP000178964">
    <property type="component" value="Unassembled WGS sequence"/>
</dbReference>
<protein>
    <recommendedName>
        <fullName evidence="4">DUF4352 domain-containing protein</fullName>
    </recommendedName>
</protein>
<keyword evidence="1" id="KW-0812">Transmembrane</keyword>
<evidence type="ECO:0000256" key="1">
    <source>
        <dbReference type="SAM" id="Phobius"/>
    </source>
</evidence>
<sequence length="198" mass="21907">MAKPFSRINRTQLSSASVNNSTVIYGVVVILIIVGLVGAFNYFKKGNVLSSKTDKVAVVAATATQEVNRTIELSVADGKAQPVKMTVEKVELRDEVFVQGKRAKAVKGRTFLILNVKIVNDNNSSLQLQTRNFVRLSVNGNESEWLAPEIHNDPVEVQAQSVKYTRIGYSINETDKQMKLRVGKIDGDKQTIDLDQLD</sequence>
<keyword evidence="1" id="KW-1133">Transmembrane helix</keyword>
<evidence type="ECO:0008006" key="4">
    <source>
        <dbReference type="Google" id="ProtNLM"/>
    </source>
</evidence>
<feature type="transmembrane region" description="Helical" evidence="1">
    <location>
        <begin position="23"/>
        <end position="43"/>
    </location>
</feature>
<evidence type="ECO:0000313" key="3">
    <source>
        <dbReference type="Proteomes" id="UP000178964"/>
    </source>
</evidence>
<dbReference type="STRING" id="1802627.A3A70_03240"/>
<proteinExistence type="predicted"/>
<dbReference type="AlphaFoldDB" id="A0A1F4VML8"/>
<reference evidence="2 3" key="1">
    <citation type="journal article" date="2016" name="Nat. Commun.">
        <title>Thousands of microbial genomes shed light on interconnected biogeochemical processes in an aquifer system.</title>
        <authorList>
            <person name="Anantharaman K."/>
            <person name="Brown C.T."/>
            <person name="Hug L.A."/>
            <person name="Sharon I."/>
            <person name="Castelle C.J."/>
            <person name="Probst A.J."/>
            <person name="Thomas B.C."/>
            <person name="Singh A."/>
            <person name="Wilkins M.J."/>
            <person name="Karaoz U."/>
            <person name="Brodie E.L."/>
            <person name="Williams K.H."/>
            <person name="Hubbard S.S."/>
            <person name="Banfield J.F."/>
        </authorList>
    </citation>
    <scope>NUCLEOTIDE SEQUENCE [LARGE SCALE GENOMIC DNA]</scope>
</reference>
<accession>A0A1F4VML8</accession>
<evidence type="ECO:0000313" key="2">
    <source>
        <dbReference type="EMBL" id="OGC58280.1"/>
    </source>
</evidence>
<organism evidence="2 3">
    <name type="scientific">candidate division WWE3 bacterium RIFCSPLOWO2_01_FULL_42_11</name>
    <dbReference type="NCBI Taxonomy" id="1802627"/>
    <lineage>
        <taxon>Bacteria</taxon>
        <taxon>Katanobacteria</taxon>
    </lineage>
</organism>
<keyword evidence="1" id="KW-0472">Membrane</keyword>
<gene>
    <name evidence="2" type="ORF">A3A70_03240</name>
</gene>
<comment type="caution">
    <text evidence="2">The sequence shown here is derived from an EMBL/GenBank/DDBJ whole genome shotgun (WGS) entry which is preliminary data.</text>
</comment>
<name>A0A1F4VML8_UNCKA</name>